<feature type="compositionally biased region" description="Pro residues" evidence="9">
    <location>
        <begin position="196"/>
        <end position="217"/>
    </location>
</feature>
<proteinExistence type="inferred from homology"/>
<keyword evidence="12" id="KW-1185">Reference proteome</keyword>
<keyword evidence="7" id="KW-0653">Protein transport</keyword>
<evidence type="ECO:0000259" key="10">
    <source>
        <dbReference type="Pfam" id="PF04652"/>
    </source>
</evidence>
<keyword evidence="5" id="KW-0963">Cytoplasm</keyword>
<dbReference type="FunCoup" id="A0A1W4WHH9">
    <property type="interactions" value="2012"/>
</dbReference>
<keyword evidence="4" id="KW-0813">Transport</keyword>
<evidence type="ECO:0000256" key="1">
    <source>
        <dbReference type="ARBA" id="ARBA00004481"/>
    </source>
</evidence>
<protein>
    <submittedName>
        <fullName evidence="13">Vacuolar protein sorting-associated protein VTA1 homolog</fullName>
    </submittedName>
</protein>
<dbReference type="GO" id="GO:0010008">
    <property type="term" value="C:endosome membrane"/>
    <property type="evidence" value="ECO:0007669"/>
    <property type="project" value="UniProtKB-SubCell"/>
</dbReference>
<dbReference type="PANTHER" id="PTHR46009">
    <property type="entry name" value="VACUOLAR PROTEIN SORTING-ASSOCIATED PROTEIN VTA1 HOMOLOG"/>
    <property type="match status" value="1"/>
</dbReference>
<dbReference type="Proteomes" id="UP000192223">
    <property type="component" value="Unplaced"/>
</dbReference>
<dbReference type="KEGG" id="apln:108732959"/>
<feature type="region of interest" description="Disordered" evidence="9">
    <location>
        <begin position="162"/>
        <end position="268"/>
    </location>
</feature>
<dbReference type="CTD" id="51534"/>
<evidence type="ECO:0000256" key="6">
    <source>
        <dbReference type="ARBA" id="ARBA00022753"/>
    </source>
</evidence>
<dbReference type="GO" id="GO:0015031">
    <property type="term" value="P:protein transport"/>
    <property type="evidence" value="ECO:0007669"/>
    <property type="project" value="UniProtKB-KW"/>
</dbReference>
<dbReference type="GO" id="GO:0032511">
    <property type="term" value="P:late endosome to vacuole transport via multivesicular body sorting pathway"/>
    <property type="evidence" value="ECO:0007669"/>
    <property type="project" value="InterPro"/>
</dbReference>
<evidence type="ECO:0000313" key="12">
    <source>
        <dbReference type="Proteomes" id="UP000192223"/>
    </source>
</evidence>
<dbReference type="Gene3D" id="1.20.5.420">
    <property type="entry name" value="Immunoglobulin FC, subunit C"/>
    <property type="match status" value="1"/>
</dbReference>
<evidence type="ECO:0000313" key="13">
    <source>
        <dbReference type="RefSeq" id="XP_018319475.1"/>
    </source>
</evidence>
<dbReference type="OrthoDB" id="391137at2759"/>
<comment type="similarity">
    <text evidence="3">Belongs to the VTA1 family.</text>
</comment>
<feature type="domain" description="Vta1 C-terminal" evidence="11">
    <location>
        <begin position="268"/>
        <end position="305"/>
    </location>
</feature>
<organism evidence="12 13">
    <name type="scientific">Agrilus planipennis</name>
    <name type="common">Emerald ash borer</name>
    <name type="synonym">Agrilus marcopoli</name>
    <dbReference type="NCBI Taxonomy" id="224129"/>
    <lineage>
        <taxon>Eukaryota</taxon>
        <taxon>Metazoa</taxon>
        <taxon>Ecdysozoa</taxon>
        <taxon>Arthropoda</taxon>
        <taxon>Hexapoda</taxon>
        <taxon>Insecta</taxon>
        <taxon>Pterygota</taxon>
        <taxon>Neoptera</taxon>
        <taxon>Endopterygota</taxon>
        <taxon>Coleoptera</taxon>
        <taxon>Polyphaga</taxon>
        <taxon>Elateriformia</taxon>
        <taxon>Buprestoidea</taxon>
        <taxon>Buprestidae</taxon>
        <taxon>Agrilinae</taxon>
        <taxon>Agrilus</taxon>
    </lineage>
</organism>
<dbReference type="Pfam" id="PF04652">
    <property type="entry name" value="Vta1"/>
    <property type="match status" value="1"/>
</dbReference>
<evidence type="ECO:0000256" key="4">
    <source>
        <dbReference type="ARBA" id="ARBA00022448"/>
    </source>
</evidence>
<evidence type="ECO:0000256" key="7">
    <source>
        <dbReference type="ARBA" id="ARBA00022927"/>
    </source>
</evidence>
<feature type="domain" description="Vta1/callose synthase N-terminal" evidence="10">
    <location>
        <begin position="14"/>
        <end position="158"/>
    </location>
</feature>
<evidence type="ECO:0000256" key="2">
    <source>
        <dbReference type="ARBA" id="ARBA00004496"/>
    </source>
</evidence>
<feature type="compositionally biased region" description="Polar residues" evidence="9">
    <location>
        <begin position="251"/>
        <end position="268"/>
    </location>
</feature>
<dbReference type="Gene3D" id="1.25.40.270">
    <property type="entry name" value="Vacuolar protein sorting-associated protein vta1"/>
    <property type="match status" value="1"/>
</dbReference>
<dbReference type="RefSeq" id="XP_018319475.1">
    <property type="nucleotide sequence ID" value="XM_018463973.2"/>
</dbReference>
<evidence type="ECO:0000256" key="9">
    <source>
        <dbReference type="SAM" id="MobiDB-lite"/>
    </source>
</evidence>
<feature type="compositionally biased region" description="Low complexity" evidence="9">
    <location>
        <begin position="218"/>
        <end position="228"/>
    </location>
</feature>
<gene>
    <name evidence="13" type="primary">LOC108732959</name>
</gene>
<dbReference type="InParanoid" id="A0A1W4WHH9"/>
<accession>A0A1W4WHH9</accession>
<feature type="compositionally biased region" description="Polar residues" evidence="9">
    <location>
        <begin position="184"/>
        <end position="193"/>
    </location>
</feature>
<dbReference type="GO" id="GO:0005771">
    <property type="term" value="C:multivesicular body"/>
    <property type="evidence" value="ECO:0007669"/>
    <property type="project" value="TreeGrafter"/>
</dbReference>
<dbReference type="InterPro" id="IPR041212">
    <property type="entry name" value="Vta1_C"/>
</dbReference>
<evidence type="ECO:0000256" key="3">
    <source>
        <dbReference type="ARBA" id="ARBA00007895"/>
    </source>
</evidence>
<keyword evidence="8" id="KW-0472">Membrane</keyword>
<evidence type="ECO:0000259" key="11">
    <source>
        <dbReference type="Pfam" id="PF18097"/>
    </source>
</evidence>
<dbReference type="Pfam" id="PF18097">
    <property type="entry name" value="Vta1_C"/>
    <property type="match status" value="1"/>
</dbReference>
<dbReference type="PANTHER" id="PTHR46009:SF1">
    <property type="entry name" value="VACUOLAR PROTEIN SORTING-ASSOCIATED PROTEIN VTA1 HOMOLOG"/>
    <property type="match status" value="1"/>
</dbReference>
<dbReference type="STRING" id="224129.A0A1W4WHH9"/>
<reference evidence="13" key="1">
    <citation type="submission" date="2025-08" db="UniProtKB">
        <authorList>
            <consortium name="RefSeq"/>
        </authorList>
    </citation>
    <scope>IDENTIFICATION</scope>
    <source>
        <tissue evidence="13">Entire body</tissue>
    </source>
</reference>
<dbReference type="GeneID" id="108732959"/>
<evidence type="ECO:0000256" key="5">
    <source>
        <dbReference type="ARBA" id="ARBA00022490"/>
    </source>
</evidence>
<comment type="subcellular location">
    <subcellularLocation>
        <location evidence="2">Cytoplasm</location>
    </subcellularLocation>
    <subcellularLocation>
        <location evidence="1">Endosome membrane</location>
        <topology evidence="1">Peripheral membrane protein</topology>
    </subcellularLocation>
</comment>
<dbReference type="AlphaFoldDB" id="A0A1W4WHH9"/>
<dbReference type="InterPro" id="IPR044538">
    <property type="entry name" value="Vta1-like"/>
</dbReference>
<evidence type="ECO:0000256" key="8">
    <source>
        <dbReference type="ARBA" id="ARBA00023136"/>
    </source>
</evidence>
<dbReference type="InterPro" id="IPR023175">
    <property type="entry name" value="Vta1/CALS_N_sf"/>
</dbReference>
<dbReference type="InterPro" id="IPR039431">
    <property type="entry name" value="Vta1/CALS_N"/>
</dbReference>
<keyword evidence="6" id="KW-0967">Endosome</keyword>
<name>A0A1W4WHH9_AGRPL</name>
<dbReference type="FunFam" id="1.20.5.420:FF:000001">
    <property type="entry name" value="Vacuolar protein sorting-associated protein VTA1 homolog"/>
    <property type="match status" value="1"/>
</dbReference>
<sequence length="310" mass="34018">MPSFPSVPSEIKGIAHYMKVAEEHDERDPVVSYWARMYACQTAMKIMEGKTKPPEVTKLLIAIMDWLESLKKGNPNLEGVHSDVCAQALIENYALQLFNYADQQDRAENYGKNVVKAFYTCGILMDILSQFGTPSDEIREKKKYAKWKAAYIHNCLKNGELPRPGSSAFGENDNLIKIGDNDETNTTPSTSNAEPSIPPEKSPTTPSTPAPTFPSPASPAETPTPASAGGWPDLPSVPSFDPTNPQPAPTFPNTAPVSAVTPTTNLTPDQMEKAQKYCKWAGSALNYDDVKNAIENLQKALHLLQYGEEK</sequence>